<name>E0U840_GLOV7</name>
<dbReference type="OrthoDB" id="512100at2"/>
<sequence>MSNFEELKATLKEKWLSYYEHNRSWINEMLENTKSWVEISDDGYRPSSYLIIGAISVLEPNLRNWLIPFCELNSEEDSIIKVLGLDFDPEKELEKRAKEASNSQNSQSDPYLEEIRKQNQN</sequence>
<reference evidence="3" key="1">
    <citation type="journal article" date="2011" name="MBio">
        <title>Novel metabolic attributes of the genus Cyanothece, comprising a group of unicellular nitrogen-fixing Cyanobacteria.</title>
        <authorList>
            <person name="Bandyopadhyay A."/>
            <person name="Elvitigala T."/>
            <person name="Welsh E."/>
            <person name="Stockel J."/>
            <person name="Liberton M."/>
            <person name="Min H."/>
            <person name="Sherman L.A."/>
            <person name="Pakrasi H.B."/>
        </authorList>
    </citation>
    <scope>NUCLEOTIDE SEQUENCE [LARGE SCALE GENOMIC DNA]</scope>
    <source>
        <strain evidence="3">PCC 7822</strain>
    </source>
</reference>
<gene>
    <name evidence="2" type="ordered locus">Cyan7822_5366</name>
</gene>
<accession>E0U840</accession>
<evidence type="ECO:0000313" key="2">
    <source>
        <dbReference type="EMBL" id="ADN17245.1"/>
    </source>
</evidence>
<dbReference type="Proteomes" id="UP000008206">
    <property type="component" value="Chromosome"/>
</dbReference>
<dbReference type="Pfam" id="PF17265">
    <property type="entry name" value="DUF5331"/>
    <property type="match status" value="1"/>
</dbReference>
<evidence type="ECO:0000313" key="3">
    <source>
        <dbReference type="Proteomes" id="UP000008206"/>
    </source>
</evidence>
<dbReference type="eggNOG" id="ENOG5032RWX">
    <property type="taxonomic scope" value="Bacteria"/>
</dbReference>
<organism evidence="2 3">
    <name type="scientific">Gloeothece verrucosa (strain PCC 7822)</name>
    <name type="common">Cyanothece sp. (strain PCC 7822)</name>
    <dbReference type="NCBI Taxonomy" id="497965"/>
    <lineage>
        <taxon>Bacteria</taxon>
        <taxon>Bacillati</taxon>
        <taxon>Cyanobacteriota</taxon>
        <taxon>Cyanophyceae</taxon>
        <taxon>Oscillatoriophycideae</taxon>
        <taxon>Chroococcales</taxon>
        <taxon>Aphanothecaceae</taxon>
        <taxon>Gloeothece</taxon>
        <taxon>Gloeothece verrucosa</taxon>
    </lineage>
</organism>
<dbReference type="STRING" id="497965.Cyan7822_5366"/>
<evidence type="ECO:0000256" key="1">
    <source>
        <dbReference type="SAM" id="MobiDB-lite"/>
    </source>
</evidence>
<dbReference type="InterPro" id="IPR020346">
    <property type="entry name" value="Uncharacterised_15.3kDa"/>
</dbReference>
<dbReference type="AlphaFoldDB" id="E0U840"/>
<keyword evidence="3" id="KW-1185">Reference proteome</keyword>
<feature type="compositionally biased region" description="Polar residues" evidence="1">
    <location>
        <begin position="100"/>
        <end position="109"/>
    </location>
</feature>
<protein>
    <recommendedName>
        <fullName evidence="4">DUF5331 domain-containing protein</fullName>
    </recommendedName>
</protein>
<dbReference type="EMBL" id="CP002198">
    <property type="protein sequence ID" value="ADN17245.1"/>
    <property type="molecule type" value="Genomic_DNA"/>
</dbReference>
<proteinExistence type="predicted"/>
<dbReference type="RefSeq" id="WP_013325283.1">
    <property type="nucleotide sequence ID" value="NC_014501.1"/>
</dbReference>
<evidence type="ECO:0008006" key="4">
    <source>
        <dbReference type="Google" id="ProtNLM"/>
    </source>
</evidence>
<dbReference type="KEGG" id="cyj:Cyan7822_5366"/>
<dbReference type="HOGENOM" id="CLU_156438_0_0_3"/>
<feature type="region of interest" description="Disordered" evidence="1">
    <location>
        <begin position="94"/>
        <end position="121"/>
    </location>
</feature>